<name>A0A939GB58_9BACT</name>
<keyword evidence="1" id="KW-0645">Protease</keyword>
<evidence type="ECO:0000313" key="5">
    <source>
        <dbReference type="EMBL" id="MBO0933153.1"/>
    </source>
</evidence>
<evidence type="ECO:0000256" key="1">
    <source>
        <dbReference type="PIRNR" id="PIRNR005700"/>
    </source>
</evidence>
<protein>
    <recommendedName>
        <fullName evidence="1">Aminopeptidase</fullName>
    </recommendedName>
</protein>
<comment type="similarity">
    <text evidence="1">Belongs to the peptidase C1 family.</text>
</comment>
<evidence type="ECO:0000256" key="2">
    <source>
        <dbReference type="PIRSR" id="PIRSR005700-1"/>
    </source>
</evidence>
<keyword evidence="1" id="KW-0378">Hydrolase</keyword>
<keyword evidence="1" id="KW-0031">Aminopeptidase</keyword>
<sequence>MYSSLLRSLLLLWLLVLPACQRETVAPVRAPSHYQFQVMEEWSSLPVLNQGISGTCWAFAMTSFFESEIIRQSGRHIDLSELYIVRNTYFDKAQTHVLRRGQLPFGEGALNPDALNAAFRYGLVPQTAYSGLVDGRTQHDHRELINQLMAVVKPYAEGNRHGPGWKTDMTRVLDGQLGADVPTFTYEGRLFTPADFLAYTGLKPGDYLHLTSYTHRPFYKPFVLDVAWNFSNESFQNLPLDQWMKTLDVALERGFTVAVELDVSEPTFSGDYGLAVIPNNPTDATTILTDPRPERLVTQAYRQQEFENFNTSNDHNMHLVGRVKDQQGKVYYKAKNSWSSQWGQAGYSYLSEAYIRLNVLYYTLHRDALSDNVKRALNP</sequence>
<proteinExistence type="inferred from homology"/>
<reference evidence="5 6" key="1">
    <citation type="submission" date="2021-03" db="EMBL/GenBank/DDBJ databases">
        <title>Fibrella sp. HMF5036 genome sequencing and assembly.</title>
        <authorList>
            <person name="Kang H."/>
            <person name="Kim H."/>
            <person name="Bae S."/>
            <person name="Joh K."/>
        </authorList>
    </citation>
    <scope>NUCLEOTIDE SEQUENCE [LARGE SCALE GENOMIC DNA]</scope>
    <source>
        <strain evidence="5 6">HMF5036</strain>
    </source>
</reference>
<accession>A0A939GB58</accession>
<feature type="domain" description="Peptidase C1A papain C-terminal" evidence="4">
    <location>
        <begin position="301"/>
        <end position="352"/>
    </location>
</feature>
<dbReference type="Gene3D" id="3.90.70.10">
    <property type="entry name" value="Cysteine proteinases"/>
    <property type="match status" value="1"/>
</dbReference>
<dbReference type="AlphaFoldDB" id="A0A939GB58"/>
<keyword evidence="3" id="KW-0732">Signal</keyword>
<dbReference type="InterPro" id="IPR004134">
    <property type="entry name" value="Peptidase_C1B"/>
</dbReference>
<gene>
    <name evidence="5" type="ORF">J2I48_19240</name>
</gene>
<dbReference type="RefSeq" id="WP_207337115.1">
    <property type="nucleotide sequence ID" value="NZ_JAFMYU010000017.1"/>
</dbReference>
<dbReference type="SUPFAM" id="SSF54001">
    <property type="entry name" value="Cysteine proteinases"/>
    <property type="match status" value="1"/>
</dbReference>
<evidence type="ECO:0000259" key="4">
    <source>
        <dbReference type="Pfam" id="PF00112"/>
    </source>
</evidence>
<organism evidence="5 6">
    <name type="scientific">Fibrella aquatilis</name>
    <dbReference type="NCBI Taxonomy" id="2817059"/>
    <lineage>
        <taxon>Bacteria</taxon>
        <taxon>Pseudomonadati</taxon>
        <taxon>Bacteroidota</taxon>
        <taxon>Cytophagia</taxon>
        <taxon>Cytophagales</taxon>
        <taxon>Spirosomataceae</taxon>
        <taxon>Fibrella</taxon>
    </lineage>
</organism>
<evidence type="ECO:0000313" key="6">
    <source>
        <dbReference type="Proteomes" id="UP000664795"/>
    </source>
</evidence>
<feature type="active site" evidence="2">
    <location>
        <position position="315"/>
    </location>
</feature>
<feature type="signal peptide" evidence="3">
    <location>
        <begin position="1"/>
        <end position="21"/>
    </location>
</feature>
<dbReference type="PIRSF" id="PIRSF005700">
    <property type="entry name" value="PepC"/>
    <property type="match status" value="1"/>
</dbReference>
<keyword evidence="6" id="KW-1185">Reference proteome</keyword>
<feature type="chain" id="PRO_5038025832" description="Aminopeptidase" evidence="3">
    <location>
        <begin position="22"/>
        <end position="379"/>
    </location>
</feature>
<dbReference type="InterPro" id="IPR000668">
    <property type="entry name" value="Peptidase_C1A_C"/>
</dbReference>
<dbReference type="GO" id="GO:0006508">
    <property type="term" value="P:proteolysis"/>
    <property type="evidence" value="ECO:0007669"/>
    <property type="project" value="UniProtKB-KW"/>
</dbReference>
<evidence type="ECO:0000256" key="3">
    <source>
        <dbReference type="SAM" id="SignalP"/>
    </source>
</evidence>
<keyword evidence="1" id="KW-0788">Thiol protease</keyword>
<dbReference type="GO" id="GO:0070005">
    <property type="term" value="F:cysteine-type aminopeptidase activity"/>
    <property type="evidence" value="ECO:0007669"/>
    <property type="project" value="InterPro"/>
</dbReference>
<dbReference type="Pfam" id="PF00112">
    <property type="entry name" value="Peptidase_C1"/>
    <property type="match status" value="1"/>
</dbReference>
<feature type="active site" evidence="2">
    <location>
        <position position="56"/>
    </location>
</feature>
<feature type="active site" evidence="2">
    <location>
        <position position="336"/>
    </location>
</feature>
<dbReference type="Proteomes" id="UP000664795">
    <property type="component" value="Unassembled WGS sequence"/>
</dbReference>
<dbReference type="EMBL" id="JAFMYU010000017">
    <property type="protein sequence ID" value="MBO0933153.1"/>
    <property type="molecule type" value="Genomic_DNA"/>
</dbReference>
<comment type="caution">
    <text evidence="5">The sequence shown here is derived from an EMBL/GenBank/DDBJ whole genome shotgun (WGS) entry which is preliminary data.</text>
</comment>
<dbReference type="InterPro" id="IPR038765">
    <property type="entry name" value="Papain-like_cys_pep_sf"/>
</dbReference>